<comment type="caution">
    <text evidence="2">The sequence shown here is derived from an EMBL/GenBank/DDBJ whole genome shotgun (WGS) entry which is preliminary data.</text>
</comment>
<feature type="transmembrane region" description="Helical" evidence="1">
    <location>
        <begin position="309"/>
        <end position="325"/>
    </location>
</feature>
<keyword evidence="1" id="KW-0812">Transmembrane</keyword>
<proteinExistence type="predicted"/>
<reference evidence="3" key="1">
    <citation type="journal article" date="2019" name="Int. J. Syst. Evol. Microbiol.">
        <title>The Global Catalogue of Microorganisms (GCM) 10K type strain sequencing project: providing services to taxonomists for standard genome sequencing and annotation.</title>
        <authorList>
            <consortium name="The Broad Institute Genomics Platform"/>
            <consortium name="The Broad Institute Genome Sequencing Center for Infectious Disease"/>
            <person name="Wu L."/>
            <person name="Ma J."/>
        </authorList>
    </citation>
    <scope>NUCLEOTIDE SEQUENCE [LARGE SCALE GENOMIC DNA]</scope>
    <source>
        <strain evidence="3">KCTC 32239</strain>
    </source>
</reference>
<keyword evidence="1" id="KW-0472">Membrane</keyword>
<protein>
    <recommendedName>
        <fullName evidence="4">Glycosyltransferase RgtA/B/C/D-like domain-containing protein</fullName>
    </recommendedName>
</protein>
<feature type="transmembrane region" description="Helical" evidence="1">
    <location>
        <begin position="110"/>
        <end position="128"/>
    </location>
</feature>
<feature type="transmembrane region" description="Helical" evidence="1">
    <location>
        <begin position="20"/>
        <end position="42"/>
    </location>
</feature>
<feature type="transmembrane region" description="Helical" evidence="1">
    <location>
        <begin position="79"/>
        <end position="98"/>
    </location>
</feature>
<evidence type="ECO:0000313" key="2">
    <source>
        <dbReference type="EMBL" id="GGY78427.1"/>
    </source>
</evidence>
<organism evidence="2 3">
    <name type="scientific">Cellvibrio zantedeschiae</name>
    <dbReference type="NCBI Taxonomy" id="1237077"/>
    <lineage>
        <taxon>Bacteria</taxon>
        <taxon>Pseudomonadati</taxon>
        <taxon>Pseudomonadota</taxon>
        <taxon>Gammaproteobacteria</taxon>
        <taxon>Cellvibrionales</taxon>
        <taxon>Cellvibrionaceae</taxon>
        <taxon>Cellvibrio</taxon>
    </lineage>
</organism>
<feature type="transmembrane region" description="Helical" evidence="1">
    <location>
        <begin position="253"/>
        <end position="271"/>
    </location>
</feature>
<dbReference type="Proteomes" id="UP000619761">
    <property type="component" value="Unassembled WGS sequence"/>
</dbReference>
<gene>
    <name evidence="2" type="ORF">GCM10011613_23850</name>
</gene>
<keyword evidence="3" id="KW-1185">Reference proteome</keyword>
<feature type="transmembrane region" description="Helical" evidence="1">
    <location>
        <begin position="155"/>
        <end position="175"/>
    </location>
</feature>
<keyword evidence="1" id="KW-1133">Transmembrane helix</keyword>
<dbReference type="EMBL" id="BMYZ01000002">
    <property type="protein sequence ID" value="GGY78427.1"/>
    <property type="molecule type" value="Genomic_DNA"/>
</dbReference>
<evidence type="ECO:0008006" key="4">
    <source>
        <dbReference type="Google" id="ProtNLM"/>
    </source>
</evidence>
<name>A0ABQ3B4Q9_9GAMM</name>
<evidence type="ECO:0000313" key="3">
    <source>
        <dbReference type="Proteomes" id="UP000619761"/>
    </source>
</evidence>
<feature type="transmembrane region" description="Helical" evidence="1">
    <location>
        <begin position="187"/>
        <end position="213"/>
    </location>
</feature>
<feature type="transmembrane region" description="Helical" evidence="1">
    <location>
        <begin position="278"/>
        <end position="303"/>
    </location>
</feature>
<accession>A0ABQ3B4Q9</accession>
<evidence type="ECO:0000256" key="1">
    <source>
        <dbReference type="SAM" id="Phobius"/>
    </source>
</evidence>
<sequence length="483" mass="55458">MYLKGMFNFEQDSHFSRYLAYLEIFVLGSLFLLLLGQLTALLNVDVWRQDSIHYVTTYVDKLSEEGRWLNYVFFKLLKITPPALCVAVSYFCLGYFVYSASYRVIQNKRYCLALALLALNVPVLAVQLEWPDTLLLAFIFLAAATFESKKIPDYIFFPVFACLFFGSFSAFYFLLPLLYLDRITPKYFLRLCIIWMLSFVFGYLITNLIVYAYTGDFIRIASWRNPHPIHHFSDIFTNIKQANTYFMSHMAKYLAISKVGVLVIAVIYIVASCRSINAFLTIIVSLFCALAIYVSSIPVGIIVQERTTLTFWVAALFFGLVVKAYSQYYRFAGLLIILVLGFRMGEVSYTSIGSYANATHSLVNQIKLSVPYAEEEVDRVYIMVSIPEAQAVFKKLEKNIEYKNHFSESVSAPLAWISAFKYLGYKNIVLCVNDETGWCAEPVKHYRELESFEPGVHLFQSHRFGDDVIFTVNKALLSESDLR</sequence>